<sequence length="151" mass="16998">MTFDDRDRFLNEGPKRPDGFEKGWAVVEIAKGDILVVTGGFILLTGNMPASVNCLDAFERFEIGNDSLPPQIYHVLKQYIDSVLEETSKISFNDCYKLAVSLGKYQSGKPVVKELVAERSAFRRYISSNNVVRRLHSLSAKLEKERELGVV</sequence>
<organism evidence="1 2">
    <name type="scientific">Trichoglossum hirsutum</name>
    <dbReference type="NCBI Taxonomy" id="265104"/>
    <lineage>
        <taxon>Eukaryota</taxon>
        <taxon>Fungi</taxon>
        <taxon>Dikarya</taxon>
        <taxon>Ascomycota</taxon>
        <taxon>Pezizomycotina</taxon>
        <taxon>Geoglossomycetes</taxon>
        <taxon>Geoglossales</taxon>
        <taxon>Geoglossaceae</taxon>
        <taxon>Trichoglossum</taxon>
    </lineage>
</organism>
<evidence type="ECO:0000313" key="1">
    <source>
        <dbReference type="EMBL" id="KAH0566191.1"/>
    </source>
</evidence>
<reference evidence="1" key="1">
    <citation type="submission" date="2021-03" db="EMBL/GenBank/DDBJ databases">
        <title>Comparative genomics and phylogenomic investigation of the class Geoglossomycetes provide insights into ecological specialization and systematics.</title>
        <authorList>
            <person name="Melie T."/>
            <person name="Pirro S."/>
            <person name="Miller A.N."/>
            <person name="Quandt A."/>
        </authorList>
    </citation>
    <scope>NUCLEOTIDE SEQUENCE</scope>
    <source>
        <strain evidence="1">CAQ_001_2017</strain>
    </source>
</reference>
<dbReference type="AlphaFoldDB" id="A0A9P8RTN8"/>
<keyword evidence="2" id="KW-1185">Reference proteome</keyword>
<dbReference type="Proteomes" id="UP000750711">
    <property type="component" value="Unassembled WGS sequence"/>
</dbReference>
<evidence type="ECO:0000313" key="2">
    <source>
        <dbReference type="Proteomes" id="UP000750711"/>
    </source>
</evidence>
<dbReference type="EMBL" id="JAGHQM010000026">
    <property type="protein sequence ID" value="KAH0566191.1"/>
    <property type="molecule type" value="Genomic_DNA"/>
</dbReference>
<proteinExistence type="predicted"/>
<gene>
    <name evidence="1" type="ORF">GP486_000405</name>
</gene>
<name>A0A9P8RTN8_9PEZI</name>
<protein>
    <submittedName>
        <fullName evidence="1">Uncharacterized protein</fullName>
    </submittedName>
</protein>
<comment type="caution">
    <text evidence="1">The sequence shown here is derived from an EMBL/GenBank/DDBJ whole genome shotgun (WGS) entry which is preliminary data.</text>
</comment>
<accession>A0A9P8RTN8</accession>